<dbReference type="Pfam" id="PF03061">
    <property type="entry name" value="4HBT"/>
    <property type="match status" value="1"/>
</dbReference>
<feature type="domain" description="HTH deoR-type" evidence="11">
    <location>
        <begin position="8"/>
        <end position="48"/>
    </location>
</feature>
<dbReference type="InterPro" id="IPR036388">
    <property type="entry name" value="WH-like_DNA-bd_sf"/>
</dbReference>
<feature type="domain" description="Thioesterase" evidence="10">
    <location>
        <begin position="116"/>
        <end position="155"/>
    </location>
</feature>
<dbReference type="Gene3D" id="3.10.129.10">
    <property type="entry name" value="Hotdog Thioesterase"/>
    <property type="match status" value="1"/>
</dbReference>
<dbReference type="GO" id="GO:0003677">
    <property type="term" value="F:DNA binding"/>
    <property type="evidence" value="ECO:0007669"/>
    <property type="project" value="UniProtKB-KW"/>
</dbReference>
<evidence type="ECO:0000256" key="6">
    <source>
        <dbReference type="ARBA" id="ARBA00023125"/>
    </source>
</evidence>
<keyword evidence="1 9" id="KW-0678">Repressor</keyword>
<dbReference type="EMBL" id="LQYT01000130">
    <property type="protein sequence ID" value="KYD09468.1"/>
    <property type="molecule type" value="Genomic_DNA"/>
</dbReference>
<protein>
    <recommendedName>
        <fullName evidence="9">Transcription factor FapR</fullName>
    </recommendedName>
    <alternativeName>
        <fullName evidence="9">Fatty acid and phospholipid biosynthesis regulator</fullName>
    </alternativeName>
</protein>
<dbReference type="Proteomes" id="UP000075683">
    <property type="component" value="Unassembled WGS sequence"/>
</dbReference>
<dbReference type="InterPro" id="IPR001034">
    <property type="entry name" value="DeoR_HTH"/>
</dbReference>
<dbReference type="SUPFAM" id="SSF54637">
    <property type="entry name" value="Thioesterase/thiol ester dehydrase-isomerase"/>
    <property type="match status" value="1"/>
</dbReference>
<evidence type="ECO:0000259" key="10">
    <source>
        <dbReference type="Pfam" id="PF03061"/>
    </source>
</evidence>
<keyword evidence="3 9" id="KW-0276">Fatty acid metabolism</keyword>
<name>A0A150LAU5_9BACI</name>
<evidence type="ECO:0000313" key="12">
    <source>
        <dbReference type="EMBL" id="KYD09468.1"/>
    </source>
</evidence>
<dbReference type="Pfam" id="PF08220">
    <property type="entry name" value="HTH_DeoR"/>
    <property type="match status" value="1"/>
</dbReference>
<dbReference type="GO" id="GO:0006633">
    <property type="term" value="P:fatty acid biosynthetic process"/>
    <property type="evidence" value="ECO:0007669"/>
    <property type="project" value="UniProtKB-KW"/>
</dbReference>
<accession>A0A150LAU5</accession>
<dbReference type="RefSeq" id="WP_026500041.1">
    <property type="nucleotide sequence ID" value="NZ_LQYT01000130.1"/>
</dbReference>
<reference evidence="13 15" key="2">
    <citation type="submission" date="2018-03" db="EMBL/GenBank/DDBJ databases">
        <authorList>
            <person name="Keele B.F."/>
        </authorList>
    </citation>
    <scope>NUCLEOTIDE SEQUENCE [LARGE SCALE GENOMIC DNA]</scope>
    <source>
        <strain evidence="13">ZCTH4_d</strain>
    </source>
</reference>
<evidence type="ECO:0000259" key="11">
    <source>
        <dbReference type="Pfam" id="PF08220"/>
    </source>
</evidence>
<reference evidence="12 14" key="1">
    <citation type="submission" date="2016-01" db="EMBL/GenBank/DDBJ databases">
        <title>Draft Genome Sequences of Seven Thermophilic Sporeformers Isolated from Foods.</title>
        <authorList>
            <person name="Berendsen E.M."/>
            <person name="Wells-Bennik M.H."/>
            <person name="Krawcyk A.O."/>
            <person name="De Jong A."/>
            <person name="Holsappel S."/>
            <person name="Eijlander R.T."/>
            <person name="Kuipers O.P."/>
        </authorList>
    </citation>
    <scope>NUCLEOTIDE SEQUENCE [LARGE SCALE GENOMIC DNA]</scope>
    <source>
        <strain evidence="12 14">B4135</strain>
    </source>
</reference>
<keyword evidence="7 9" id="KW-0275">Fatty acid biosynthesis</keyword>
<dbReference type="InterPro" id="IPR029069">
    <property type="entry name" value="HotDog_dom_sf"/>
</dbReference>
<dbReference type="GO" id="GO:0003700">
    <property type="term" value="F:DNA-binding transcription factor activity"/>
    <property type="evidence" value="ECO:0007669"/>
    <property type="project" value="UniProtKB-UniRule"/>
</dbReference>
<evidence type="ECO:0000313" key="15">
    <source>
        <dbReference type="Proteomes" id="UP000257014"/>
    </source>
</evidence>
<keyword evidence="4 9" id="KW-0805">Transcription regulation</keyword>
<dbReference type="PIRSF" id="PIRSF037733">
    <property type="entry name" value="Transcription_factor_FapR"/>
    <property type="match status" value="1"/>
</dbReference>
<evidence type="ECO:0000313" key="13">
    <source>
        <dbReference type="EMBL" id="REJ29469.1"/>
    </source>
</evidence>
<dbReference type="InterPro" id="IPR036390">
    <property type="entry name" value="WH_DNA-bd_sf"/>
</dbReference>
<dbReference type="PATRIC" id="fig|301148.3.peg.1837"/>
<dbReference type="STRING" id="301148.B4135_3792"/>
<dbReference type="InterPro" id="IPR017275">
    <property type="entry name" value="Transcription_factor_FapR"/>
</dbReference>
<dbReference type="Gene3D" id="1.10.10.10">
    <property type="entry name" value="Winged helix-like DNA-binding domain superfamily/Winged helix DNA-binding domain"/>
    <property type="match status" value="1"/>
</dbReference>
<dbReference type="OrthoDB" id="1706183at2"/>
<comment type="caution">
    <text evidence="12">The sequence shown here is derived from an EMBL/GenBank/DDBJ whole genome shotgun (WGS) entry which is preliminary data.</text>
</comment>
<dbReference type="InterPro" id="IPR006683">
    <property type="entry name" value="Thioestr_dom"/>
</dbReference>
<keyword evidence="8 9" id="KW-0804">Transcription</keyword>
<keyword evidence="5 9" id="KW-0443">Lipid metabolism</keyword>
<evidence type="ECO:0000256" key="9">
    <source>
        <dbReference type="HAMAP-Rule" id="MF_01814"/>
    </source>
</evidence>
<comment type="function">
    <text evidence="9">Transcriptional factor involved in regulation of membrane lipid biosynthesis by repressing genes involved in fatty acid and phospholipid metabolism.</text>
</comment>
<comment type="similarity">
    <text evidence="9">Belongs to the FapR family.</text>
</comment>
<dbReference type="HAMAP" id="MF_01814">
    <property type="entry name" value="Transcrip_fact_FapR"/>
    <property type="match status" value="1"/>
</dbReference>
<keyword evidence="6 9" id="KW-0238">DNA-binding</keyword>
<gene>
    <name evidence="9" type="primary">fapR</name>
    <name evidence="12" type="ORF">B4135_3792</name>
    <name evidence="13" type="ORF">C6P37_05890</name>
</gene>
<dbReference type="AlphaFoldDB" id="A0A150LAU5"/>
<sequence length="198" mass="22922">MRLRKKERQQLLKETIEENPFVTDEELAEKFSVSIQTIRLDRLELSIPELRERIKDVAKKNFSEQVRSLPIDEVIGEIIDIDLDERAISILEITKNHVFKRNSIARGHHLFAQANSLAVAVIDDELALTAKANIRFIHPVKEGDRVIAKAKVVNRMDEKGRTLVEVNSYVNQKLVFTGEFYMYRSNKPLKESQNENSH</sequence>
<evidence type="ECO:0000256" key="1">
    <source>
        <dbReference type="ARBA" id="ARBA00022491"/>
    </source>
</evidence>
<evidence type="ECO:0000256" key="2">
    <source>
        <dbReference type="ARBA" id="ARBA00022516"/>
    </source>
</evidence>
<dbReference type="NCBIfam" id="NF003359">
    <property type="entry name" value="PRK04424.1"/>
    <property type="match status" value="1"/>
</dbReference>
<keyword evidence="2 9" id="KW-0444">Lipid biosynthesis</keyword>
<evidence type="ECO:0000256" key="7">
    <source>
        <dbReference type="ARBA" id="ARBA00023160"/>
    </source>
</evidence>
<dbReference type="Proteomes" id="UP000257014">
    <property type="component" value="Unassembled WGS sequence"/>
</dbReference>
<evidence type="ECO:0000256" key="4">
    <source>
        <dbReference type="ARBA" id="ARBA00023015"/>
    </source>
</evidence>
<dbReference type="GO" id="GO:0045892">
    <property type="term" value="P:negative regulation of DNA-templated transcription"/>
    <property type="evidence" value="ECO:0007669"/>
    <property type="project" value="UniProtKB-UniRule"/>
</dbReference>
<evidence type="ECO:0000313" key="14">
    <source>
        <dbReference type="Proteomes" id="UP000075683"/>
    </source>
</evidence>
<dbReference type="EMBL" id="QEWE01000014">
    <property type="protein sequence ID" value="REJ29469.1"/>
    <property type="molecule type" value="Genomic_DNA"/>
</dbReference>
<dbReference type="SUPFAM" id="SSF46785">
    <property type="entry name" value="Winged helix' DNA-binding domain"/>
    <property type="match status" value="1"/>
</dbReference>
<proteinExistence type="inferred from homology"/>
<evidence type="ECO:0000256" key="3">
    <source>
        <dbReference type="ARBA" id="ARBA00022832"/>
    </source>
</evidence>
<organism evidence="12 14">
    <name type="scientific">Caldibacillus debilis</name>
    <dbReference type="NCBI Taxonomy" id="301148"/>
    <lineage>
        <taxon>Bacteria</taxon>
        <taxon>Bacillati</taxon>
        <taxon>Bacillota</taxon>
        <taxon>Bacilli</taxon>
        <taxon>Bacillales</taxon>
        <taxon>Bacillaceae</taxon>
        <taxon>Caldibacillus</taxon>
    </lineage>
</organism>
<dbReference type="CDD" id="cd03440">
    <property type="entry name" value="hot_dog"/>
    <property type="match status" value="1"/>
</dbReference>
<evidence type="ECO:0000256" key="5">
    <source>
        <dbReference type="ARBA" id="ARBA00023098"/>
    </source>
</evidence>
<evidence type="ECO:0000256" key="8">
    <source>
        <dbReference type="ARBA" id="ARBA00023163"/>
    </source>
</evidence>
<dbReference type="GO" id="GO:0045717">
    <property type="term" value="P:negative regulation of fatty acid biosynthetic process"/>
    <property type="evidence" value="ECO:0007669"/>
    <property type="project" value="UniProtKB-UniRule"/>
</dbReference>